<dbReference type="EMBL" id="JARIHO010000046">
    <property type="protein sequence ID" value="KAJ7323630.1"/>
    <property type="molecule type" value="Genomic_DNA"/>
</dbReference>
<dbReference type="Proteomes" id="UP001218218">
    <property type="component" value="Unassembled WGS sequence"/>
</dbReference>
<dbReference type="AlphaFoldDB" id="A0AAD6ZI09"/>
<sequence length="251" mass="27306">MNFELEIEPSATPDFTSYYTTREASLRLLLGILYSADTSVCIDGEKYSTMLDTKKAVAAANATQTVEDLWNAHTPVDSRIEDDPSLIDYCHRLELIAIVPLVILGDISMHPVAHYLPPRLPAPIILPAHEDSGSHLVFPIPQHKVVKEPLEATSTCLMILPMQFPCGTPDPSAHYQTERVPQQNRDEGPAPAVVEDGRVWDVNATKDGKALDVLGSRPSAEVVIKLNAAPLGEREPEEAGQDVEGGGNHSS</sequence>
<evidence type="ECO:0000313" key="2">
    <source>
        <dbReference type="EMBL" id="KAJ7323630.1"/>
    </source>
</evidence>
<evidence type="ECO:0000313" key="3">
    <source>
        <dbReference type="Proteomes" id="UP001218218"/>
    </source>
</evidence>
<gene>
    <name evidence="2" type="ORF">DFH08DRAFT_817665</name>
</gene>
<reference evidence="2" key="1">
    <citation type="submission" date="2023-03" db="EMBL/GenBank/DDBJ databases">
        <title>Massive genome expansion in bonnet fungi (Mycena s.s.) driven by repeated elements and novel gene families across ecological guilds.</title>
        <authorList>
            <consortium name="Lawrence Berkeley National Laboratory"/>
            <person name="Harder C.B."/>
            <person name="Miyauchi S."/>
            <person name="Viragh M."/>
            <person name="Kuo A."/>
            <person name="Thoen E."/>
            <person name="Andreopoulos B."/>
            <person name="Lu D."/>
            <person name="Skrede I."/>
            <person name="Drula E."/>
            <person name="Henrissat B."/>
            <person name="Morin E."/>
            <person name="Kohler A."/>
            <person name="Barry K."/>
            <person name="LaButti K."/>
            <person name="Morin E."/>
            <person name="Salamov A."/>
            <person name="Lipzen A."/>
            <person name="Mereny Z."/>
            <person name="Hegedus B."/>
            <person name="Baldrian P."/>
            <person name="Stursova M."/>
            <person name="Weitz H."/>
            <person name="Taylor A."/>
            <person name="Grigoriev I.V."/>
            <person name="Nagy L.G."/>
            <person name="Martin F."/>
            <person name="Kauserud H."/>
        </authorList>
    </citation>
    <scope>NUCLEOTIDE SEQUENCE</scope>
    <source>
        <strain evidence="2">CBHHK002</strain>
    </source>
</reference>
<protein>
    <submittedName>
        <fullName evidence="2">Uncharacterized protein</fullName>
    </submittedName>
</protein>
<comment type="caution">
    <text evidence="2">The sequence shown here is derived from an EMBL/GenBank/DDBJ whole genome shotgun (WGS) entry which is preliminary data.</text>
</comment>
<feature type="region of interest" description="Disordered" evidence="1">
    <location>
        <begin position="227"/>
        <end position="251"/>
    </location>
</feature>
<organism evidence="2 3">
    <name type="scientific">Mycena albidolilacea</name>
    <dbReference type="NCBI Taxonomy" id="1033008"/>
    <lineage>
        <taxon>Eukaryota</taxon>
        <taxon>Fungi</taxon>
        <taxon>Dikarya</taxon>
        <taxon>Basidiomycota</taxon>
        <taxon>Agaricomycotina</taxon>
        <taxon>Agaricomycetes</taxon>
        <taxon>Agaricomycetidae</taxon>
        <taxon>Agaricales</taxon>
        <taxon>Marasmiineae</taxon>
        <taxon>Mycenaceae</taxon>
        <taxon>Mycena</taxon>
    </lineage>
</organism>
<keyword evidence="3" id="KW-1185">Reference proteome</keyword>
<evidence type="ECO:0000256" key="1">
    <source>
        <dbReference type="SAM" id="MobiDB-lite"/>
    </source>
</evidence>
<feature type="region of interest" description="Disordered" evidence="1">
    <location>
        <begin position="171"/>
        <end position="192"/>
    </location>
</feature>
<name>A0AAD6ZI09_9AGAR</name>
<proteinExistence type="predicted"/>
<accession>A0AAD6ZI09</accession>